<organism evidence="1 2">
    <name type="scientific">Fusarium equiseti</name>
    <name type="common">Fusarium scirpi</name>
    <dbReference type="NCBI Taxonomy" id="61235"/>
    <lineage>
        <taxon>Eukaryota</taxon>
        <taxon>Fungi</taxon>
        <taxon>Dikarya</taxon>
        <taxon>Ascomycota</taxon>
        <taxon>Pezizomycotina</taxon>
        <taxon>Sordariomycetes</taxon>
        <taxon>Hypocreomycetidae</taxon>
        <taxon>Hypocreales</taxon>
        <taxon>Nectriaceae</taxon>
        <taxon>Fusarium</taxon>
        <taxon>Fusarium incarnatum-equiseti species complex</taxon>
    </lineage>
</organism>
<comment type="caution">
    <text evidence="1">The sequence shown here is derived from an EMBL/GenBank/DDBJ whole genome shotgun (WGS) entry which is preliminary data.</text>
</comment>
<dbReference type="Proteomes" id="UP001152024">
    <property type="component" value="Unassembled WGS sequence"/>
</dbReference>
<keyword evidence="2" id="KW-1185">Reference proteome</keyword>
<gene>
    <name evidence="1" type="ORF">NW768_010832</name>
</gene>
<evidence type="ECO:0000313" key="2">
    <source>
        <dbReference type="Proteomes" id="UP001152024"/>
    </source>
</evidence>
<proteinExistence type="predicted"/>
<sequence length="66" mass="7292">MRRFSNGDAVLPLTQDFFREKYGDEAMKWNINNEAVEADEVGEVDGTEALMGGLANVSIQDTNDVP</sequence>
<name>A0ABQ8R048_FUSEQ</name>
<evidence type="ECO:0000313" key="1">
    <source>
        <dbReference type="EMBL" id="KAJ4118770.1"/>
    </source>
</evidence>
<accession>A0ABQ8R048</accession>
<dbReference type="EMBL" id="JAOQBH010000023">
    <property type="protein sequence ID" value="KAJ4118770.1"/>
    <property type="molecule type" value="Genomic_DNA"/>
</dbReference>
<protein>
    <submittedName>
        <fullName evidence="1">Uncharacterized protein</fullName>
    </submittedName>
</protein>
<reference evidence="1" key="1">
    <citation type="submission" date="2022-09" db="EMBL/GenBank/DDBJ databases">
        <title>Fusarium specimens isolated from Avocado Roots.</title>
        <authorList>
            <person name="Stajich J."/>
            <person name="Roper C."/>
            <person name="Heimlech-Rivalta G."/>
        </authorList>
    </citation>
    <scope>NUCLEOTIDE SEQUENCE</scope>
    <source>
        <strain evidence="1">CF00095</strain>
    </source>
</reference>